<evidence type="ECO:0000313" key="1">
    <source>
        <dbReference type="EMBL" id="MER9286190.1"/>
    </source>
</evidence>
<evidence type="ECO:0000313" key="2">
    <source>
        <dbReference type="Proteomes" id="UP001480082"/>
    </source>
</evidence>
<name>A0ACC6T2N3_9HYPH</name>
<dbReference type="EMBL" id="JAMYRI010000011">
    <property type="protein sequence ID" value="MER9286190.1"/>
    <property type="molecule type" value="Genomic_DNA"/>
</dbReference>
<proteinExistence type="predicted"/>
<keyword evidence="2" id="KW-1185">Reference proteome</keyword>
<dbReference type="Proteomes" id="UP001480082">
    <property type="component" value="Unassembled WGS sequence"/>
</dbReference>
<organism evidence="1 2">
    <name type="scientific">Mesorhizobium australicum</name>
    <dbReference type="NCBI Taxonomy" id="536018"/>
    <lineage>
        <taxon>Bacteria</taxon>
        <taxon>Pseudomonadati</taxon>
        <taxon>Pseudomonadota</taxon>
        <taxon>Alphaproteobacteria</taxon>
        <taxon>Hyphomicrobiales</taxon>
        <taxon>Phyllobacteriaceae</taxon>
        <taxon>Mesorhizobium</taxon>
    </lineage>
</organism>
<reference evidence="1 2" key="1">
    <citation type="journal article" date="2024" name="Proc. Natl. Acad. Sci. U.S.A.">
        <title>The evolutionary genomics of adaptation to stress in wild rhizobium bacteria.</title>
        <authorList>
            <person name="Kehlet-Delgado H."/>
            <person name="Montoya A.P."/>
            <person name="Jensen K.T."/>
            <person name="Wendlandt C.E."/>
            <person name="Dexheimer C."/>
            <person name="Roberts M."/>
            <person name="Torres Martinez L."/>
            <person name="Friesen M.L."/>
            <person name="Griffitts J.S."/>
            <person name="Porter S.S."/>
        </authorList>
    </citation>
    <scope>NUCLEOTIDE SEQUENCE [LARGE SCALE GENOMIC DNA]</scope>
    <source>
        <strain evidence="1 2">M0468</strain>
    </source>
</reference>
<protein>
    <submittedName>
        <fullName evidence="1">Site-specific integrase</fullName>
    </submittedName>
</protein>
<sequence>MSIRKRTWATAKGEVKEAWIVDYFDQARKRAIKTFSTRKEAREWETTMRGEVREKRHIVASKSLTVAEAGAEWLKAVGHGRDDREPAERATIRGYRHHLDAYIAPAIGTKKLTDLAKVDVVAFRNELLKKLTRATAKKVLQSLKGILSEMVHQDRVGVNVASAVKIGIGGRHAEEVEIPSIADIKLIRTKAKDLPLLRRGMIETAIHTGMRVSEIRGLPWDAVDLKAGIIEVRQRADEYGVIGPPKSKAGKRAITLPADLMGLLKELKLQAGKNELVFPTEAGTPWLLSNFYARVWTKLLKDAGVKAFGFHSLRHFHASMLIDSDANPKEIQTELGHSSIQMTYDLYGHLLKTKDGNARQKERAEALAKRL</sequence>
<comment type="caution">
    <text evidence="1">The sequence shown here is derived from an EMBL/GenBank/DDBJ whole genome shotgun (WGS) entry which is preliminary data.</text>
</comment>
<gene>
    <name evidence="1" type="ORF">NKI81_19855</name>
</gene>
<accession>A0ACC6T2N3</accession>